<dbReference type="AlphaFoldDB" id="A0A1G1Y0A2"/>
<name>A0A1G1Y0A2_9BACT</name>
<organism evidence="1 2">
    <name type="scientific">Candidatus Buchananbacteria bacterium RIFCSPHIGHO2_01_FULL_39_8</name>
    <dbReference type="NCBI Taxonomy" id="1797533"/>
    <lineage>
        <taxon>Bacteria</taxon>
        <taxon>Candidatus Buchananiibacteriota</taxon>
    </lineage>
</organism>
<dbReference type="EMBL" id="MHIC01000011">
    <property type="protein sequence ID" value="OGY45702.1"/>
    <property type="molecule type" value="Genomic_DNA"/>
</dbReference>
<comment type="caution">
    <text evidence="1">The sequence shown here is derived from an EMBL/GenBank/DDBJ whole genome shotgun (WGS) entry which is preliminary data.</text>
</comment>
<accession>A0A1G1Y0A2</accession>
<evidence type="ECO:0000313" key="2">
    <source>
        <dbReference type="Proteomes" id="UP000176241"/>
    </source>
</evidence>
<sequence>MSSGTNLAISNEPETSFFLKKGDSFQIDLFHPYLGGDNPSNLRSFQIKTTKTNFFLYGELTNLTWLVCSDSSCPLNCQEVIIDPYTGRKEPAIVRGFIPIGDEPNSSVFASFGEGENQIENIDADCSYILRLINPLNIGQDDNFTVNIFSDSEGGNKIDIPSRLIIESTGVYGSASQRVTVRTPIRPPIAGLYDFVLFSEQEIVK</sequence>
<protein>
    <submittedName>
        <fullName evidence="1">Uncharacterized protein</fullName>
    </submittedName>
</protein>
<evidence type="ECO:0000313" key="1">
    <source>
        <dbReference type="EMBL" id="OGY45702.1"/>
    </source>
</evidence>
<dbReference type="Proteomes" id="UP000176241">
    <property type="component" value="Unassembled WGS sequence"/>
</dbReference>
<dbReference type="STRING" id="1797533.A2731_02070"/>
<gene>
    <name evidence="1" type="ORF">A2731_02070</name>
</gene>
<reference evidence="1 2" key="1">
    <citation type="journal article" date="2016" name="Nat. Commun.">
        <title>Thousands of microbial genomes shed light on interconnected biogeochemical processes in an aquifer system.</title>
        <authorList>
            <person name="Anantharaman K."/>
            <person name="Brown C.T."/>
            <person name="Hug L.A."/>
            <person name="Sharon I."/>
            <person name="Castelle C.J."/>
            <person name="Probst A.J."/>
            <person name="Thomas B.C."/>
            <person name="Singh A."/>
            <person name="Wilkins M.J."/>
            <person name="Karaoz U."/>
            <person name="Brodie E.L."/>
            <person name="Williams K.H."/>
            <person name="Hubbard S.S."/>
            <person name="Banfield J.F."/>
        </authorList>
    </citation>
    <scope>NUCLEOTIDE SEQUENCE [LARGE SCALE GENOMIC DNA]</scope>
</reference>
<proteinExistence type="predicted"/>